<reference evidence="1 2" key="1">
    <citation type="submission" date="2023-12" db="EMBL/GenBank/DDBJ databases">
        <title>A high-quality genome assembly for Dillenia turbinata (Dilleniales).</title>
        <authorList>
            <person name="Chanderbali A."/>
        </authorList>
    </citation>
    <scope>NUCLEOTIDE SEQUENCE [LARGE SCALE GENOMIC DNA]</scope>
    <source>
        <strain evidence="1">LSX21</strain>
        <tissue evidence="1">Leaf</tissue>
    </source>
</reference>
<evidence type="ECO:0000313" key="2">
    <source>
        <dbReference type="Proteomes" id="UP001370490"/>
    </source>
</evidence>
<gene>
    <name evidence="1" type="ORF">RJ641_028851</name>
</gene>
<organism evidence="1 2">
    <name type="scientific">Dillenia turbinata</name>
    <dbReference type="NCBI Taxonomy" id="194707"/>
    <lineage>
        <taxon>Eukaryota</taxon>
        <taxon>Viridiplantae</taxon>
        <taxon>Streptophyta</taxon>
        <taxon>Embryophyta</taxon>
        <taxon>Tracheophyta</taxon>
        <taxon>Spermatophyta</taxon>
        <taxon>Magnoliopsida</taxon>
        <taxon>eudicotyledons</taxon>
        <taxon>Gunneridae</taxon>
        <taxon>Pentapetalae</taxon>
        <taxon>Dilleniales</taxon>
        <taxon>Dilleniaceae</taxon>
        <taxon>Dillenia</taxon>
    </lineage>
</organism>
<evidence type="ECO:0000313" key="1">
    <source>
        <dbReference type="EMBL" id="KAK6939320.1"/>
    </source>
</evidence>
<accession>A0AAN8VSE3</accession>
<comment type="caution">
    <text evidence="1">The sequence shown here is derived from an EMBL/GenBank/DDBJ whole genome shotgun (WGS) entry which is preliminary data.</text>
</comment>
<proteinExistence type="predicted"/>
<sequence length="423" mass="46404">MDPVASVVDKLKGFGKATDDFIYGLFHRSSSRRDNPIDILKWLQREAFSDLLKLRDRQDKVERMLSFYKFSKGSPFQEPSTHIRGDIDVSGALLMVDNISDHTCNALNRAGVRTGIRSRFTFETVLRQKDILVAEFLASQIEQNHISDISGSPLSLVKVSYTAHVNDWFSTVVIPLGAQFRDFTVGTNSSFQEKGLTDFSSFGPPLLNEQNDSAIGLTVKKSNVMASVAHFVSGIGRQPSSFGVSHCIGTFAQVVCQLSSGTKLSLLGLHRVPKSSDQQGNYALTVPVCIWKHHRAPAASTESSAPPVGSDTVEVKPNGSVALMVESELDESTRIGGWLGMKNSDPRSLQWAISLSDFPEDELGWGLSLGGMIQGPTSWDHFQVEACLKFNLGKRFSLQPGLVYTMDGTAQIPALMLRSTWSI</sequence>
<dbReference type="Proteomes" id="UP001370490">
    <property type="component" value="Unassembled WGS sequence"/>
</dbReference>
<keyword evidence="2" id="KW-1185">Reference proteome</keyword>
<name>A0AAN8VSE3_9MAGN</name>
<dbReference type="PANTHER" id="PTHR35097:SF1">
    <property type="entry name" value="GDSL ESTERASE_LIPASE"/>
    <property type="match status" value="1"/>
</dbReference>
<protein>
    <submittedName>
        <fullName evidence="1">Uncharacterized protein</fullName>
    </submittedName>
</protein>
<dbReference type="EMBL" id="JBAMMX010000005">
    <property type="protein sequence ID" value="KAK6939320.1"/>
    <property type="molecule type" value="Genomic_DNA"/>
</dbReference>
<dbReference type="PANTHER" id="PTHR35097">
    <property type="entry name" value="GDSL ESTERASE/LIPASE"/>
    <property type="match status" value="1"/>
</dbReference>
<dbReference type="AlphaFoldDB" id="A0AAN8VSE3"/>